<dbReference type="AlphaFoldDB" id="A0AAW0HXY8"/>
<dbReference type="EMBL" id="JBBHLL010000283">
    <property type="protein sequence ID" value="KAK7807021.1"/>
    <property type="molecule type" value="Genomic_DNA"/>
</dbReference>
<name>A0AAW0HXY8_MYOGA</name>
<accession>A0AAW0HXY8</accession>
<reference evidence="1 2" key="1">
    <citation type="journal article" date="2023" name="bioRxiv">
        <title>Conserved and derived expression patterns and positive selection on dental genes reveal complex evolutionary context of ever-growing rodent molars.</title>
        <authorList>
            <person name="Calamari Z.T."/>
            <person name="Song A."/>
            <person name="Cohen E."/>
            <person name="Akter M."/>
            <person name="Roy R.D."/>
            <person name="Hallikas O."/>
            <person name="Christensen M.M."/>
            <person name="Li P."/>
            <person name="Marangoni P."/>
            <person name="Jernvall J."/>
            <person name="Klein O.D."/>
        </authorList>
    </citation>
    <scope>NUCLEOTIDE SEQUENCE [LARGE SCALE GENOMIC DNA]</scope>
    <source>
        <strain evidence="1">V071</strain>
    </source>
</reference>
<comment type="caution">
    <text evidence="1">The sequence shown here is derived from an EMBL/GenBank/DDBJ whole genome shotgun (WGS) entry which is preliminary data.</text>
</comment>
<dbReference type="InterPro" id="IPR001611">
    <property type="entry name" value="Leu-rich_rpt"/>
</dbReference>
<keyword evidence="2" id="KW-1185">Reference proteome</keyword>
<dbReference type="PROSITE" id="PS51450">
    <property type="entry name" value="LRR"/>
    <property type="match status" value="1"/>
</dbReference>
<evidence type="ECO:0000313" key="1">
    <source>
        <dbReference type="EMBL" id="KAK7807021.1"/>
    </source>
</evidence>
<protein>
    <submittedName>
        <fullName evidence="1">Uncharacterized protein</fullName>
    </submittedName>
</protein>
<proteinExistence type="predicted"/>
<sequence>MALHHTTTASLFNLNYLEELDISYNEIYNIPNEIQRLRYPQSSTYPEMASPDPRMFCTSKCDWCHGPRFGEGFRIIRSCDMFGATQIPIMFSVCSPSCYVEIRETSFVLEGFPSRRIALNLDWVKERRVSDVSFYL</sequence>
<organism evidence="1 2">
    <name type="scientific">Myodes glareolus</name>
    <name type="common">Bank vole</name>
    <name type="synonym">Clethrionomys glareolus</name>
    <dbReference type="NCBI Taxonomy" id="447135"/>
    <lineage>
        <taxon>Eukaryota</taxon>
        <taxon>Metazoa</taxon>
        <taxon>Chordata</taxon>
        <taxon>Craniata</taxon>
        <taxon>Vertebrata</taxon>
        <taxon>Euteleostomi</taxon>
        <taxon>Mammalia</taxon>
        <taxon>Eutheria</taxon>
        <taxon>Euarchontoglires</taxon>
        <taxon>Glires</taxon>
        <taxon>Rodentia</taxon>
        <taxon>Myomorpha</taxon>
        <taxon>Muroidea</taxon>
        <taxon>Cricetidae</taxon>
        <taxon>Arvicolinae</taxon>
        <taxon>Myodes</taxon>
    </lineage>
</organism>
<gene>
    <name evidence="1" type="ORF">U0070_011366</name>
</gene>
<dbReference type="Proteomes" id="UP001488838">
    <property type="component" value="Unassembled WGS sequence"/>
</dbReference>
<evidence type="ECO:0000313" key="2">
    <source>
        <dbReference type="Proteomes" id="UP001488838"/>
    </source>
</evidence>